<keyword evidence="4" id="KW-0472">Membrane</keyword>
<sequence>MLRGLVGSFACIFCLVNAVAPGFIASDMTAKFGADIETKILQTIPLGRFGQPEEVAGLVEFLALNPAANYLTGQVFTIDGGMVIFSPLPIGFAVFLVHLATIPITGTGINPTRSLGAAVIYNQCHAWDDMLRPLAAIYHQIVIRAIPFKNVP</sequence>
<gene>
    <name evidence="6" type="ORF">COCNU_08G001640</name>
</gene>
<comment type="caution">
    <text evidence="6">The sequence shown here is derived from an EMBL/GenBank/DDBJ whole genome shotgun (WGS) entry which is preliminary data.</text>
</comment>
<dbReference type="InterPro" id="IPR034294">
    <property type="entry name" value="Aquaporin_transptr"/>
</dbReference>
<evidence type="ECO:0000313" key="6">
    <source>
        <dbReference type="EMBL" id="KAG1358718.1"/>
    </source>
</evidence>
<dbReference type="EMBL" id="CM017879">
    <property type="protein sequence ID" value="KAG1358718.1"/>
    <property type="molecule type" value="Genomic_DNA"/>
</dbReference>
<dbReference type="Pfam" id="PF13561">
    <property type="entry name" value="adh_short_C2"/>
    <property type="match status" value="1"/>
</dbReference>
<keyword evidence="5" id="KW-0732">Signal</keyword>
<evidence type="ECO:0000256" key="5">
    <source>
        <dbReference type="SAM" id="SignalP"/>
    </source>
</evidence>
<dbReference type="Gene3D" id="1.20.1080.10">
    <property type="entry name" value="Glycerol uptake facilitator protein"/>
    <property type="match status" value="1"/>
</dbReference>
<dbReference type="SUPFAM" id="SSF51735">
    <property type="entry name" value="NAD(P)-binding Rossmann-fold domains"/>
    <property type="match status" value="1"/>
</dbReference>
<protein>
    <submittedName>
        <fullName evidence="6">Uncharacterized protein</fullName>
    </submittedName>
</protein>
<keyword evidence="7" id="KW-1185">Reference proteome</keyword>
<dbReference type="InterPro" id="IPR023271">
    <property type="entry name" value="Aquaporin-like"/>
</dbReference>
<dbReference type="Gene3D" id="3.40.50.720">
    <property type="entry name" value="NAD(P)-binding Rossmann-like Domain"/>
    <property type="match status" value="1"/>
</dbReference>
<dbReference type="PANTHER" id="PTHR45687">
    <property type="entry name" value="AQUAPORIN OR AQUAGLYCEROPORIN RELATED"/>
    <property type="match status" value="1"/>
</dbReference>
<evidence type="ECO:0000313" key="7">
    <source>
        <dbReference type="Proteomes" id="UP000797356"/>
    </source>
</evidence>
<dbReference type="OrthoDB" id="1393670at2759"/>
<keyword evidence="2" id="KW-0812">Transmembrane</keyword>
<evidence type="ECO:0000256" key="3">
    <source>
        <dbReference type="ARBA" id="ARBA00022989"/>
    </source>
</evidence>
<reference evidence="6" key="2">
    <citation type="submission" date="2019-07" db="EMBL/GenBank/DDBJ databases">
        <authorList>
            <person name="Yang Y."/>
            <person name="Bocs S."/>
            <person name="Baudouin L."/>
        </authorList>
    </citation>
    <scope>NUCLEOTIDE SEQUENCE</scope>
    <source>
        <tissue evidence="6">Spear leaf of Hainan Tall coconut</tissue>
    </source>
</reference>
<evidence type="ECO:0000256" key="1">
    <source>
        <dbReference type="ARBA" id="ARBA00004141"/>
    </source>
</evidence>
<reference evidence="6" key="1">
    <citation type="journal article" date="2017" name="Gigascience">
        <title>The genome draft of coconut (Cocos nucifera).</title>
        <authorList>
            <person name="Xiao Y."/>
            <person name="Xu P."/>
            <person name="Fan H."/>
            <person name="Baudouin L."/>
            <person name="Xia W."/>
            <person name="Bocs S."/>
            <person name="Xu J."/>
            <person name="Li Q."/>
            <person name="Guo A."/>
            <person name="Zhou L."/>
            <person name="Li J."/>
            <person name="Wu Y."/>
            <person name="Ma Z."/>
            <person name="Armero A."/>
            <person name="Issali A.E."/>
            <person name="Liu N."/>
            <person name="Peng M."/>
            <person name="Yang Y."/>
        </authorList>
    </citation>
    <scope>NUCLEOTIDE SEQUENCE</scope>
    <source>
        <tissue evidence="6">Spear leaf of Hainan Tall coconut</tissue>
    </source>
</reference>
<dbReference type="PRINTS" id="PR00081">
    <property type="entry name" value="GDHRDH"/>
</dbReference>
<comment type="subcellular location">
    <subcellularLocation>
        <location evidence="1">Membrane</location>
        <topology evidence="1">Multi-pass membrane protein</topology>
    </subcellularLocation>
</comment>
<name>A0A8K0IGU1_COCNU</name>
<evidence type="ECO:0000256" key="4">
    <source>
        <dbReference type="ARBA" id="ARBA00023136"/>
    </source>
</evidence>
<feature type="signal peptide" evidence="5">
    <location>
        <begin position="1"/>
        <end position="18"/>
    </location>
</feature>
<dbReference type="InterPro" id="IPR000425">
    <property type="entry name" value="MIP"/>
</dbReference>
<dbReference type="SUPFAM" id="SSF81338">
    <property type="entry name" value="Aquaporin-like"/>
    <property type="match status" value="1"/>
</dbReference>
<dbReference type="AlphaFoldDB" id="A0A8K0IGU1"/>
<dbReference type="GO" id="GO:0016020">
    <property type="term" value="C:membrane"/>
    <property type="evidence" value="ECO:0007669"/>
    <property type="project" value="UniProtKB-SubCell"/>
</dbReference>
<dbReference type="GO" id="GO:0015267">
    <property type="term" value="F:channel activity"/>
    <property type="evidence" value="ECO:0007669"/>
    <property type="project" value="InterPro"/>
</dbReference>
<organism evidence="6 7">
    <name type="scientific">Cocos nucifera</name>
    <name type="common">Coconut palm</name>
    <dbReference type="NCBI Taxonomy" id="13894"/>
    <lineage>
        <taxon>Eukaryota</taxon>
        <taxon>Viridiplantae</taxon>
        <taxon>Streptophyta</taxon>
        <taxon>Embryophyta</taxon>
        <taxon>Tracheophyta</taxon>
        <taxon>Spermatophyta</taxon>
        <taxon>Magnoliopsida</taxon>
        <taxon>Liliopsida</taxon>
        <taxon>Arecaceae</taxon>
        <taxon>Arecoideae</taxon>
        <taxon>Cocoseae</taxon>
        <taxon>Attaleinae</taxon>
        <taxon>Cocos</taxon>
    </lineage>
</organism>
<accession>A0A8K0IGU1</accession>
<feature type="chain" id="PRO_5035427369" evidence="5">
    <location>
        <begin position="19"/>
        <end position="152"/>
    </location>
</feature>
<evidence type="ECO:0000256" key="2">
    <source>
        <dbReference type="ARBA" id="ARBA00022692"/>
    </source>
</evidence>
<dbReference type="InterPro" id="IPR036291">
    <property type="entry name" value="NAD(P)-bd_dom_sf"/>
</dbReference>
<proteinExistence type="predicted"/>
<dbReference type="Pfam" id="PF00230">
    <property type="entry name" value="MIP"/>
    <property type="match status" value="1"/>
</dbReference>
<keyword evidence="3" id="KW-1133">Transmembrane helix</keyword>
<dbReference type="Proteomes" id="UP000797356">
    <property type="component" value="Chromosome 8"/>
</dbReference>
<dbReference type="InterPro" id="IPR002347">
    <property type="entry name" value="SDR_fam"/>
</dbReference>